<dbReference type="InterPro" id="IPR001584">
    <property type="entry name" value="Integrase_cat-core"/>
</dbReference>
<gene>
    <name evidence="2" type="ORF">BSL78_21678</name>
</gene>
<dbReference type="PROSITE" id="PS50994">
    <property type="entry name" value="INTEGRASE"/>
    <property type="match status" value="1"/>
</dbReference>
<feature type="domain" description="Integrase catalytic" evidence="1">
    <location>
        <begin position="5"/>
        <end position="162"/>
    </location>
</feature>
<protein>
    <recommendedName>
        <fullName evidence="1">Integrase catalytic domain-containing protein</fullName>
    </recommendedName>
</protein>
<dbReference type="Pfam" id="PF00665">
    <property type="entry name" value="rve"/>
    <property type="match status" value="1"/>
</dbReference>
<keyword evidence="3" id="KW-1185">Reference proteome</keyword>
<evidence type="ECO:0000313" key="3">
    <source>
        <dbReference type="Proteomes" id="UP000230750"/>
    </source>
</evidence>
<dbReference type="AlphaFoldDB" id="A0A2G8K0H5"/>
<proteinExistence type="predicted"/>
<dbReference type="FunFam" id="3.30.420.10:FF:000032">
    <property type="entry name" value="Retrovirus-related Pol polyprotein from transposon 297-like Protein"/>
    <property type="match status" value="1"/>
</dbReference>
<evidence type="ECO:0000313" key="2">
    <source>
        <dbReference type="EMBL" id="PIK41469.1"/>
    </source>
</evidence>
<organism evidence="2 3">
    <name type="scientific">Stichopus japonicus</name>
    <name type="common">Sea cucumber</name>
    <dbReference type="NCBI Taxonomy" id="307972"/>
    <lineage>
        <taxon>Eukaryota</taxon>
        <taxon>Metazoa</taxon>
        <taxon>Echinodermata</taxon>
        <taxon>Eleutherozoa</taxon>
        <taxon>Echinozoa</taxon>
        <taxon>Holothuroidea</taxon>
        <taxon>Aspidochirotacea</taxon>
        <taxon>Aspidochirotida</taxon>
        <taxon>Stichopodidae</taxon>
        <taxon>Apostichopus</taxon>
    </lineage>
</organism>
<dbReference type="InterPro" id="IPR050951">
    <property type="entry name" value="Retrovirus_Pol_polyprotein"/>
</dbReference>
<reference evidence="2 3" key="1">
    <citation type="journal article" date="2017" name="PLoS Biol.">
        <title>The sea cucumber genome provides insights into morphological evolution and visceral regeneration.</title>
        <authorList>
            <person name="Zhang X."/>
            <person name="Sun L."/>
            <person name="Yuan J."/>
            <person name="Sun Y."/>
            <person name="Gao Y."/>
            <person name="Zhang L."/>
            <person name="Li S."/>
            <person name="Dai H."/>
            <person name="Hamel J.F."/>
            <person name="Liu C."/>
            <person name="Yu Y."/>
            <person name="Liu S."/>
            <person name="Lin W."/>
            <person name="Guo K."/>
            <person name="Jin S."/>
            <person name="Xu P."/>
            <person name="Storey K.B."/>
            <person name="Huan P."/>
            <person name="Zhang T."/>
            <person name="Zhou Y."/>
            <person name="Zhang J."/>
            <person name="Lin C."/>
            <person name="Li X."/>
            <person name="Xing L."/>
            <person name="Huo D."/>
            <person name="Sun M."/>
            <person name="Wang L."/>
            <person name="Mercier A."/>
            <person name="Li F."/>
            <person name="Yang H."/>
            <person name="Xiang J."/>
        </authorList>
    </citation>
    <scope>NUCLEOTIDE SEQUENCE [LARGE SCALE GENOMIC DNA]</scope>
    <source>
        <strain evidence="2">Shaxun</strain>
        <tissue evidence="2">Muscle</tissue>
    </source>
</reference>
<dbReference type="Gene3D" id="3.30.420.10">
    <property type="entry name" value="Ribonuclease H-like superfamily/Ribonuclease H"/>
    <property type="match status" value="1"/>
</dbReference>
<dbReference type="InterPro" id="IPR036397">
    <property type="entry name" value="RNaseH_sf"/>
</dbReference>
<dbReference type="PANTHER" id="PTHR37984">
    <property type="entry name" value="PROTEIN CBG26694"/>
    <property type="match status" value="1"/>
</dbReference>
<dbReference type="Proteomes" id="UP000230750">
    <property type="component" value="Unassembled WGS sequence"/>
</dbReference>
<name>A0A2G8K0H5_STIJA</name>
<accession>A0A2G8K0H5</accession>
<comment type="caution">
    <text evidence="2">The sequence shown here is derived from an EMBL/GenBank/DDBJ whole genome shotgun (WGS) entry which is preliminary data.</text>
</comment>
<sequence>MVPIQTTEPFEVVSIDFLHLERCKGYEYILVVMDHYTRFCQAYPTRNKSAAAAADKLFNDYFMKFGFPRKLHHDQGREFENKLFSKLQEHAGIKHSRTTPYHPQGNGQVERMNRTLLSMLRSQSEKHRKNWTDSLQQCVHAYNCTRCETTGYAPYFMMFGRSPKLPVDLLFDLAEKSEGSGDPADYAERWKRRMQEAYALASRNAMRASKKAKDRYDKRVHCTFLSPGDRVLVKNMAPMKALLNYGLIGGTHLRCVKQLLPMSLCTN</sequence>
<dbReference type="GO" id="GO:0003676">
    <property type="term" value="F:nucleic acid binding"/>
    <property type="evidence" value="ECO:0007669"/>
    <property type="project" value="InterPro"/>
</dbReference>
<dbReference type="GO" id="GO:0015074">
    <property type="term" value="P:DNA integration"/>
    <property type="evidence" value="ECO:0007669"/>
    <property type="project" value="InterPro"/>
</dbReference>
<dbReference type="SUPFAM" id="SSF53098">
    <property type="entry name" value="Ribonuclease H-like"/>
    <property type="match status" value="1"/>
</dbReference>
<dbReference type="InterPro" id="IPR012337">
    <property type="entry name" value="RNaseH-like_sf"/>
</dbReference>
<evidence type="ECO:0000259" key="1">
    <source>
        <dbReference type="PROSITE" id="PS50994"/>
    </source>
</evidence>
<dbReference type="OrthoDB" id="4369127at2759"/>
<dbReference type="EMBL" id="MRZV01001016">
    <property type="protein sequence ID" value="PIK41469.1"/>
    <property type="molecule type" value="Genomic_DNA"/>
</dbReference>
<dbReference type="PANTHER" id="PTHR37984:SF15">
    <property type="entry name" value="INTEGRASE CATALYTIC DOMAIN-CONTAINING PROTEIN"/>
    <property type="match status" value="1"/>
</dbReference>